<reference evidence="11 12" key="1">
    <citation type="journal article" date="2024" name="IMA Fungus">
        <title>IMA Genome - F19 : A genome assembly and annotation guide to empower mycologists, including annotated draft genome sequences of Ceratocystis pirilliformis, Diaporthe australafricana, Fusarium ophioides, Paecilomyces lecythidis, and Sporothrix stenoceras.</title>
        <authorList>
            <person name="Aylward J."/>
            <person name="Wilson A.M."/>
            <person name="Visagie C.M."/>
            <person name="Spraker J."/>
            <person name="Barnes I."/>
            <person name="Buitendag C."/>
            <person name="Ceriani C."/>
            <person name="Del Mar Angel L."/>
            <person name="du Plessis D."/>
            <person name="Fuchs T."/>
            <person name="Gasser K."/>
            <person name="Kramer D."/>
            <person name="Li W."/>
            <person name="Munsamy K."/>
            <person name="Piso A."/>
            <person name="Price J.L."/>
            <person name="Sonnekus B."/>
            <person name="Thomas C."/>
            <person name="van der Nest A."/>
            <person name="van Dijk A."/>
            <person name="van Heerden A."/>
            <person name="van Vuuren N."/>
            <person name="Yilmaz N."/>
            <person name="Duong T.A."/>
            <person name="van der Merwe N.A."/>
            <person name="Wingfield M.J."/>
            <person name="Wingfield B.D."/>
        </authorList>
    </citation>
    <scope>NUCLEOTIDE SEQUENCE [LARGE SCALE GENOMIC DNA]</scope>
    <source>
        <strain evidence="11 12">CMW 18300</strain>
    </source>
</reference>
<evidence type="ECO:0000256" key="5">
    <source>
        <dbReference type="ARBA" id="ARBA00023125"/>
    </source>
</evidence>
<comment type="subcellular location">
    <subcellularLocation>
        <location evidence="1">Nucleus</location>
    </subcellularLocation>
</comment>
<evidence type="ECO:0000259" key="10">
    <source>
        <dbReference type="PROSITE" id="PS50048"/>
    </source>
</evidence>
<keyword evidence="5" id="KW-0238">DNA-binding</keyword>
<feature type="region of interest" description="Disordered" evidence="8">
    <location>
        <begin position="659"/>
        <end position="774"/>
    </location>
</feature>
<feature type="compositionally biased region" description="Polar residues" evidence="8">
    <location>
        <begin position="40"/>
        <end position="51"/>
    </location>
</feature>
<evidence type="ECO:0000256" key="1">
    <source>
        <dbReference type="ARBA" id="ARBA00004123"/>
    </source>
</evidence>
<evidence type="ECO:0000256" key="6">
    <source>
        <dbReference type="ARBA" id="ARBA00023163"/>
    </source>
</evidence>
<feature type="compositionally biased region" description="Polar residues" evidence="8">
    <location>
        <begin position="234"/>
        <end position="251"/>
    </location>
</feature>
<dbReference type="InterPro" id="IPR007219">
    <property type="entry name" value="XnlR_reg_dom"/>
</dbReference>
<dbReference type="Gene3D" id="4.10.240.10">
    <property type="entry name" value="Zn(2)-C6 fungal-type DNA-binding domain"/>
    <property type="match status" value="1"/>
</dbReference>
<evidence type="ECO:0000313" key="11">
    <source>
        <dbReference type="EMBL" id="KAL1880730.1"/>
    </source>
</evidence>
<name>A0ABR3XYI5_9PEZI</name>
<keyword evidence="12" id="KW-1185">Reference proteome</keyword>
<feature type="domain" description="Zn(2)-C6 fungal-type" evidence="10">
    <location>
        <begin position="62"/>
        <end position="91"/>
    </location>
</feature>
<dbReference type="CDD" id="cd00067">
    <property type="entry name" value="GAL4"/>
    <property type="match status" value="1"/>
</dbReference>
<dbReference type="InterPro" id="IPR036864">
    <property type="entry name" value="Zn2-C6_fun-type_DNA-bd_sf"/>
</dbReference>
<evidence type="ECO:0000256" key="9">
    <source>
        <dbReference type="SAM" id="Phobius"/>
    </source>
</evidence>
<keyword evidence="9" id="KW-0812">Transmembrane</keyword>
<feature type="compositionally biased region" description="Polar residues" evidence="8">
    <location>
        <begin position="760"/>
        <end position="774"/>
    </location>
</feature>
<dbReference type="PANTHER" id="PTHR47540:SF1">
    <property type="entry name" value="ACTIVATOR OF STRESS GENES 1-RELATED"/>
    <property type="match status" value="1"/>
</dbReference>
<evidence type="ECO:0000256" key="7">
    <source>
        <dbReference type="ARBA" id="ARBA00023242"/>
    </source>
</evidence>
<keyword evidence="4" id="KW-0805">Transcription regulation</keyword>
<keyword evidence="6" id="KW-0804">Transcription</keyword>
<feature type="compositionally biased region" description="Low complexity" evidence="8">
    <location>
        <begin position="8"/>
        <end position="19"/>
    </location>
</feature>
<evidence type="ECO:0000256" key="3">
    <source>
        <dbReference type="ARBA" id="ARBA00022833"/>
    </source>
</evidence>
<evidence type="ECO:0000313" key="12">
    <source>
        <dbReference type="Proteomes" id="UP001583177"/>
    </source>
</evidence>
<evidence type="ECO:0000256" key="8">
    <source>
        <dbReference type="SAM" id="MobiDB-lite"/>
    </source>
</evidence>
<evidence type="ECO:0000256" key="2">
    <source>
        <dbReference type="ARBA" id="ARBA00022723"/>
    </source>
</evidence>
<dbReference type="EMBL" id="JAWRVE010000007">
    <property type="protein sequence ID" value="KAL1880730.1"/>
    <property type="molecule type" value="Genomic_DNA"/>
</dbReference>
<protein>
    <submittedName>
        <fullName evidence="11">Gypsy retrotransposon integrase-like protein 1</fullName>
    </submittedName>
</protein>
<sequence>MTDRELSPDSGSGEPSPGSEHQDDQQSLEDVSVKAEQGDENSTGSNQTVQMPVQKRRRVTRACDECRRKKIKCDGKQPCTHCSVYSYECTYDKPSNRRRNPAPQYIEALENKLARAEACLRKFVPDVDINDPNLDPAVQQEFQSRERQRVQATKARQENAKEAEQQTAQIMSMIETLGQLDLTEGGGWDFRGTSSGAVFLRRMKDHFRGLLGYDYQTTFLPRPTQVPGLLKLDSPQSTSASTPNESRTSNVYDLPPKERARQLSYCALSCATALLRIVHIPSFFEKFEDLYQKPADTFETEDNRFLGLLYAVMAVGCMYNIAEEDVDHQVNYSEATEEGMGYYTSARILLQDITECRDLTSLQSLLFLILFLQATSNLSACYAFLGIALRTALRMGLHRHLPNANFTPLVSESRRRIFYFIRQLDIYCSALLGFPILLHEEDIDQQLPTEIDDEFITAESILTPPPDTPGSFFQAFNAHSKLMEILMKVIKYIYPLKGIEDAVTSSDGESSPTYMIDYRRIKEIEGDLQEWHEQLPQRWRPSAEGPIEVIRLSADKVVDESYYACAAAGISVCRNIIHIAMEIKNQALVVGPFWSMLYTQFFAILTLVFYTLENPDKQGSAEIFAEANAGREMIAKMALRSLAADRITSSLGSLWENLPETVKQGKARTSSTKKRPAPGPKPGPVPLSTHKTTLPPSRGSDTRAGAPLAFRSPMQSARSSSRGFSVNPPELHPLDVPGTGASDTGGETPSSGHPAEPAYSPQQHSGSANQAMNQSPNNIYKFDAMMFSSGDPFAYPNQPLVEAQPPQMPAPPQADSSNFYMTPGLYGGIEGQLTGPLPPYLMQHPAGQAGLDLSTQMYHSPSSLAAQQYHVRQGQHHHQQQQQQQQQQQPHPGVGRELDDMMTNAGFGRNWEMFNGPFKPM</sequence>
<organism evidence="11 12">
    <name type="scientific">Diaporthe australafricana</name>
    <dbReference type="NCBI Taxonomy" id="127596"/>
    <lineage>
        <taxon>Eukaryota</taxon>
        <taxon>Fungi</taxon>
        <taxon>Dikarya</taxon>
        <taxon>Ascomycota</taxon>
        <taxon>Pezizomycotina</taxon>
        <taxon>Sordariomycetes</taxon>
        <taxon>Sordariomycetidae</taxon>
        <taxon>Diaporthales</taxon>
        <taxon>Diaporthaceae</taxon>
        <taxon>Diaporthe</taxon>
    </lineage>
</organism>
<dbReference type="CDD" id="cd12148">
    <property type="entry name" value="fungal_TF_MHR"/>
    <property type="match status" value="1"/>
</dbReference>
<keyword evidence="9" id="KW-0472">Membrane</keyword>
<feature type="compositionally biased region" description="Low complexity" evidence="8">
    <location>
        <begin position="880"/>
        <end position="891"/>
    </location>
</feature>
<dbReference type="SUPFAM" id="SSF57701">
    <property type="entry name" value="Zn2/Cys6 DNA-binding domain"/>
    <property type="match status" value="1"/>
</dbReference>
<feature type="transmembrane region" description="Helical" evidence="9">
    <location>
        <begin position="587"/>
        <end position="610"/>
    </location>
</feature>
<dbReference type="InterPro" id="IPR001138">
    <property type="entry name" value="Zn2Cys6_DnaBD"/>
</dbReference>
<dbReference type="PROSITE" id="PS50048">
    <property type="entry name" value="ZN2_CY6_FUNGAL_2"/>
    <property type="match status" value="1"/>
</dbReference>
<evidence type="ECO:0000256" key="4">
    <source>
        <dbReference type="ARBA" id="ARBA00023015"/>
    </source>
</evidence>
<keyword evidence="2" id="KW-0479">Metal-binding</keyword>
<feature type="compositionally biased region" description="Polar residues" evidence="8">
    <location>
        <begin position="713"/>
        <end position="724"/>
    </location>
</feature>
<dbReference type="InterPro" id="IPR051711">
    <property type="entry name" value="Stress_Response_Reg"/>
</dbReference>
<accession>A0ABR3XYI5</accession>
<comment type="caution">
    <text evidence="11">The sequence shown here is derived from an EMBL/GenBank/DDBJ whole genome shotgun (WGS) entry which is preliminary data.</text>
</comment>
<feature type="region of interest" description="Disordered" evidence="8">
    <location>
        <begin position="226"/>
        <end position="253"/>
    </location>
</feature>
<dbReference type="PROSITE" id="PS00463">
    <property type="entry name" value="ZN2_CY6_FUNGAL_1"/>
    <property type="match status" value="1"/>
</dbReference>
<feature type="region of interest" description="Disordered" evidence="8">
    <location>
        <begin position="868"/>
        <end position="901"/>
    </location>
</feature>
<feature type="compositionally biased region" description="Polar residues" evidence="8">
    <location>
        <begin position="741"/>
        <end position="751"/>
    </location>
</feature>
<dbReference type="SMART" id="SM00066">
    <property type="entry name" value="GAL4"/>
    <property type="match status" value="1"/>
</dbReference>
<dbReference type="Proteomes" id="UP001583177">
    <property type="component" value="Unassembled WGS sequence"/>
</dbReference>
<dbReference type="SMART" id="SM00906">
    <property type="entry name" value="Fungal_trans"/>
    <property type="match status" value="1"/>
</dbReference>
<dbReference type="PANTHER" id="PTHR47540">
    <property type="entry name" value="THIAMINE REPRESSIBLE GENES REGULATORY PROTEIN THI5"/>
    <property type="match status" value="1"/>
</dbReference>
<gene>
    <name evidence="11" type="primary">GIN1</name>
    <name evidence="11" type="ORF">Daus18300_001344</name>
</gene>
<keyword evidence="7" id="KW-0539">Nucleus</keyword>
<dbReference type="Pfam" id="PF00172">
    <property type="entry name" value="Zn_clus"/>
    <property type="match status" value="1"/>
</dbReference>
<proteinExistence type="predicted"/>
<keyword evidence="9" id="KW-1133">Transmembrane helix</keyword>
<feature type="transmembrane region" description="Helical" evidence="9">
    <location>
        <begin position="365"/>
        <end position="389"/>
    </location>
</feature>
<keyword evidence="3" id="KW-0862">Zinc</keyword>
<feature type="region of interest" description="Disordered" evidence="8">
    <location>
        <begin position="1"/>
        <end position="58"/>
    </location>
</feature>
<dbReference type="Pfam" id="PF04082">
    <property type="entry name" value="Fungal_trans"/>
    <property type="match status" value="1"/>
</dbReference>